<keyword evidence="3" id="KW-1185">Reference proteome</keyword>
<evidence type="ECO:0000256" key="1">
    <source>
        <dbReference type="SAM" id="MobiDB-lite"/>
    </source>
</evidence>
<evidence type="ECO:0000313" key="2">
    <source>
        <dbReference type="EMBL" id="MDK2124481.1"/>
    </source>
</evidence>
<organism evidence="2 3">
    <name type="scientific">Parachitinimonas caeni</name>
    <dbReference type="NCBI Taxonomy" id="3031301"/>
    <lineage>
        <taxon>Bacteria</taxon>
        <taxon>Pseudomonadati</taxon>
        <taxon>Pseudomonadota</taxon>
        <taxon>Betaproteobacteria</taxon>
        <taxon>Neisseriales</taxon>
        <taxon>Chitinibacteraceae</taxon>
        <taxon>Parachitinimonas</taxon>
    </lineage>
</organism>
<reference evidence="2" key="1">
    <citation type="submission" date="2023-03" db="EMBL/GenBank/DDBJ databases">
        <title>Chitinimonas shenzhenensis gen. nov., sp. nov., a novel member of family Burkholderiaceae isolated from activated sludge collected in Shen Zhen, China.</title>
        <authorList>
            <person name="Wang X."/>
        </authorList>
    </citation>
    <scope>NUCLEOTIDE SEQUENCE</scope>
    <source>
        <strain evidence="2">DQS-5</strain>
    </source>
</reference>
<dbReference type="Proteomes" id="UP001172778">
    <property type="component" value="Unassembled WGS sequence"/>
</dbReference>
<dbReference type="Pfam" id="PF06074">
    <property type="entry name" value="Portal_Mu"/>
    <property type="match status" value="1"/>
</dbReference>
<sequence length="527" mass="56654">MAKLVDVNGRPIDLAALRQPIANPTLTGVRQPVGASVSSGLTPERLAQLLRNAEGGNAAGYLALAEEMEEKYLHYSSELATRKRAVAGLAVQVLPAGEDKTAEAAALLVRQCLPLIQARLPDLLDAVGKGFSVLEIDWDTSGKQWLPRALEWRDPRWFQFARADGRTLLLRDERAPDGLPLAPYKFIQHRAAAKSGLPIRGGLARPVAWAYLFSNYSIKDWLTFAEVYGQPLRLGKYGPTATDDDIATLIEAVRGIGTDAAAVIPDSMLIEFKENSGKAASADLYERLVSYMDRQVSKVVLGQTLATNTSQSGGGAYALGQVHNEVRLDIVKADAAGLAASLSRDLLRPLVDLNLGPQAAYPQLRIDLEEPEDLNALAGHLRTLHELGLPIKRQWVYDKFAIPAPEAGDVLLGDQAAAGAPPATQRRYGSAHSTQTVPTPASPAPDPLDDLAELALEGWQPQLKPLTHPLVAELAASLQRGDSLQQFSDRLPGLLAQMDVTNIAQRLAEADFMALLAGRAGIDLGGE</sequence>
<feature type="region of interest" description="Disordered" evidence="1">
    <location>
        <begin position="421"/>
        <end position="443"/>
    </location>
</feature>
<accession>A0ABT7DWS8</accession>
<proteinExistence type="predicted"/>
<protein>
    <submittedName>
        <fullName evidence="2">DUF935 domain-containing protein</fullName>
    </submittedName>
</protein>
<dbReference type="InterPro" id="IPR009279">
    <property type="entry name" value="Portal_Mu"/>
</dbReference>
<evidence type="ECO:0000313" key="3">
    <source>
        <dbReference type="Proteomes" id="UP001172778"/>
    </source>
</evidence>
<dbReference type="RefSeq" id="WP_284100793.1">
    <property type="nucleotide sequence ID" value="NZ_JARRAF010000010.1"/>
</dbReference>
<name>A0ABT7DWS8_9NEIS</name>
<dbReference type="EMBL" id="JARRAF010000010">
    <property type="protein sequence ID" value="MDK2124481.1"/>
    <property type="molecule type" value="Genomic_DNA"/>
</dbReference>
<comment type="caution">
    <text evidence="2">The sequence shown here is derived from an EMBL/GenBank/DDBJ whole genome shotgun (WGS) entry which is preliminary data.</text>
</comment>
<gene>
    <name evidence="2" type="ORF">PZA18_10495</name>
</gene>